<dbReference type="Pfam" id="PF00575">
    <property type="entry name" value="S1"/>
    <property type="match status" value="1"/>
</dbReference>
<dbReference type="PANTHER" id="PTHR47600:SF1">
    <property type="entry name" value="NUCLEIC ACID-BINDING, OB-FOLD-LIKE PROTEIN"/>
    <property type="match status" value="1"/>
</dbReference>
<evidence type="ECO:0000313" key="3">
    <source>
        <dbReference type="EMBL" id="KZN07572.1"/>
    </source>
</evidence>
<dbReference type="AlphaFoldDB" id="A0A166FB20"/>
<dbReference type="GO" id="GO:0003676">
    <property type="term" value="F:nucleic acid binding"/>
    <property type="evidence" value="ECO:0007669"/>
    <property type="project" value="InterPro"/>
</dbReference>
<dbReference type="SMART" id="SM00316">
    <property type="entry name" value="S1"/>
    <property type="match status" value="2"/>
</dbReference>
<gene>
    <name evidence="3" type="ORF">DCAR_008409</name>
</gene>
<dbReference type="OMA" id="QMELNFG"/>
<reference evidence="3" key="1">
    <citation type="journal article" date="2016" name="Nat. Genet.">
        <title>A high-quality carrot genome assembly provides new insights into carotenoid accumulation and asterid genome evolution.</title>
        <authorList>
            <person name="Iorizzo M."/>
            <person name="Ellison S."/>
            <person name="Senalik D."/>
            <person name="Zeng P."/>
            <person name="Satapoomin P."/>
            <person name="Huang J."/>
            <person name="Bowman M."/>
            <person name="Iovene M."/>
            <person name="Sanseverino W."/>
            <person name="Cavagnaro P."/>
            <person name="Yildiz M."/>
            <person name="Macko-Podgorni A."/>
            <person name="Moranska E."/>
            <person name="Grzebelus E."/>
            <person name="Grzebelus D."/>
            <person name="Ashrafi H."/>
            <person name="Zheng Z."/>
            <person name="Cheng S."/>
            <person name="Spooner D."/>
            <person name="Van Deynze A."/>
            <person name="Simon P."/>
        </authorList>
    </citation>
    <scope>NUCLEOTIDE SEQUENCE [LARGE SCALE GENOMIC DNA]</scope>
    <source>
        <tissue evidence="3">Leaf</tissue>
    </source>
</reference>
<dbReference type="InterPro" id="IPR003029">
    <property type="entry name" value="S1_domain"/>
</dbReference>
<name>A0A166FB20_DAUCS</name>
<feature type="region of interest" description="Disordered" evidence="1">
    <location>
        <begin position="215"/>
        <end position="234"/>
    </location>
</feature>
<dbReference type="PANTHER" id="PTHR47600">
    <property type="entry name" value="NUCLEIC ACID-BINDING, OB-FOLD-LIKE PROTEIN"/>
    <property type="match status" value="1"/>
</dbReference>
<dbReference type="STRING" id="79200.A0A166FB20"/>
<dbReference type="EMBL" id="LNRQ01000002">
    <property type="protein sequence ID" value="KZN07572.1"/>
    <property type="molecule type" value="Genomic_DNA"/>
</dbReference>
<comment type="caution">
    <text evidence="3">The sequence shown here is derived from an EMBL/GenBank/DDBJ whole genome shotgun (WGS) entry which is preliminary data.</text>
</comment>
<dbReference type="Gramene" id="KZN07572">
    <property type="protein sequence ID" value="KZN07572"/>
    <property type="gene ID" value="DCAR_008409"/>
</dbReference>
<feature type="domain" description="S1 motif" evidence="2">
    <location>
        <begin position="429"/>
        <end position="497"/>
    </location>
</feature>
<dbReference type="InterPro" id="IPR012340">
    <property type="entry name" value="NA-bd_OB-fold"/>
</dbReference>
<dbReference type="SUPFAM" id="SSF50249">
    <property type="entry name" value="Nucleic acid-binding proteins"/>
    <property type="match status" value="1"/>
</dbReference>
<accession>A0A166FB20</accession>
<evidence type="ECO:0000259" key="2">
    <source>
        <dbReference type="PROSITE" id="PS50126"/>
    </source>
</evidence>
<evidence type="ECO:0000256" key="1">
    <source>
        <dbReference type="SAM" id="MobiDB-lite"/>
    </source>
</evidence>
<dbReference type="Gene3D" id="2.40.50.140">
    <property type="entry name" value="Nucleic acid-binding proteins"/>
    <property type="match status" value="1"/>
</dbReference>
<proteinExistence type="predicted"/>
<dbReference type="PROSITE" id="PS50126">
    <property type="entry name" value="S1"/>
    <property type="match status" value="1"/>
</dbReference>
<organism evidence="3">
    <name type="scientific">Daucus carota subsp. sativus</name>
    <name type="common">Carrot</name>
    <dbReference type="NCBI Taxonomy" id="79200"/>
    <lineage>
        <taxon>Eukaryota</taxon>
        <taxon>Viridiplantae</taxon>
        <taxon>Streptophyta</taxon>
        <taxon>Embryophyta</taxon>
        <taxon>Tracheophyta</taxon>
        <taxon>Spermatophyta</taxon>
        <taxon>Magnoliopsida</taxon>
        <taxon>eudicotyledons</taxon>
        <taxon>Gunneridae</taxon>
        <taxon>Pentapetalae</taxon>
        <taxon>asterids</taxon>
        <taxon>campanulids</taxon>
        <taxon>Apiales</taxon>
        <taxon>Apiaceae</taxon>
        <taxon>Apioideae</taxon>
        <taxon>Scandiceae</taxon>
        <taxon>Daucinae</taxon>
        <taxon>Daucus</taxon>
        <taxon>Daucus sect. Daucus</taxon>
    </lineage>
</organism>
<sequence length="613" mass="68720">MKGLPLPPTTSINTSDFKFSSPIFSHPRRLSTLSLPFKSKRFVLYASKDEPSLNEWDQMELQFGKMIGEDPKLTLAKIMGKKYDPDISDLEIEKMFYKKGGKGMTYDISEVTFDVPKKRQIQSSRSLDGLNLVRPMPKKGVKFEVDNKPNVSGLKRPSLPAVRVVNSTKVRAPDVTLRKPSVYRSGMKVAVTEASKTIPDSSKFAEAVLHKPERLKQSEKRTSEVTKNEKNLANTESYDSTIGLEKLLTPPPLEEREDIDWKRAENLVKTGGREEVEVISSSTRGFVVSFGSIIGFLPYRNLAAKHKFLAVESWLRRRGLDPSLYKQNLSIIGSSEIATKASAPVSSLDVNFEHNANEEISSSNKIEDLLKIYDQEKLKFLSSFVGQKFKVNVLLAERKSRRLILSVKPKEKEELVEKKRKLMAKLSIGDVVKCCIKKITYFGIFVEVEGVPALIHQTEVSWDATLDPASYFKVGEIVEAKVHQIDFAAERIFLSLKDIVPDPMIEAMEAVVGNHDSMGGELAAAEADKEWADVESLIKELEQFEGIQAVSKGRFFLSPGLAPAFQVYMASMFENRYKLLARAGNRVQEVIVETTLGKEEIKSAILACTNKVK</sequence>
<feature type="compositionally biased region" description="Basic and acidic residues" evidence="1">
    <location>
        <begin position="215"/>
        <end position="230"/>
    </location>
</feature>
<protein>
    <recommendedName>
        <fullName evidence="2">S1 motif domain-containing protein</fullName>
    </recommendedName>
</protein>